<comment type="caution">
    <text evidence="1">The sequence shown here is derived from an EMBL/GenBank/DDBJ whole genome shotgun (WGS) entry which is preliminary data.</text>
</comment>
<proteinExistence type="predicted"/>
<dbReference type="VEuPathDB" id="FungiDB:RhiirFUN_020276"/>
<accession>A0A915ZDX0</accession>
<evidence type="ECO:0000313" key="1">
    <source>
        <dbReference type="EMBL" id="CAB5372686.1"/>
    </source>
</evidence>
<sequence>MKERSPVDYSLNLFQQLDKDILGTIKRGIEELEKTKVAKCNQEGYCENCGTKYTQIMTVDAKRKRRFQIKTQRLVRERESADEEDQIFNNQRFEQVNANNTAKMGSEVWQNLHEGTDCPQEFHKKVYAHNDRLVKDTSNAQEANQQTCRQCKNRFMCEQNYISDYVRDAHQKHEFHKKQIYEHEPKESGEVDSMNEINNSINEAICDYNNHAHDVQSPHQKQIYEHEFQQHEPKEKKVNQTFNLNNTINEAICDYNNHAHDVQFPHQKQIYEYEPKIDAAIDEVICDYNNHVHDSKFPLQKQIYEHEREVDSMNAINNSINEAINNYAHDVQFPHQKQIYEHEPKIDAAIDEASDYNNHVHDVQFLQFPSQKQIYEREPNINNDCNNHAHDVQKQTYEYEPKASGEVNSMNEINNTINEAICDYNNHVYDVQFPLQKQIYKHEPKEKGDIDATNRPGYCYNNGTEKKDIKAFGLGLIKETMEIYALDGQDYETINLGPNIFRETLAKDYPRSQKRVQFKLGHCYDKVETETLKLIKRLNHSQDDILDAKQILNVLRFHTYSLFKNVFHNGIRKKLAFTINRKKRRNRRRYNPNLSRLI</sequence>
<dbReference type="OrthoDB" id="10342511at2759"/>
<evidence type="ECO:0000313" key="2">
    <source>
        <dbReference type="Proteomes" id="UP000684084"/>
    </source>
</evidence>
<dbReference type="AlphaFoldDB" id="A0A915ZDX0"/>
<reference evidence="1" key="1">
    <citation type="submission" date="2020-05" db="EMBL/GenBank/DDBJ databases">
        <authorList>
            <person name="Rincon C."/>
            <person name="Sanders R I."/>
            <person name="Robbins C."/>
            <person name="Chaturvedi A."/>
        </authorList>
    </citation>
    <scope>NUCLEOTIDE SEQUENCE</scope>
    <source>
        <strain evidence="1">CHB12</strain>
    </source>
</reference>
<gene>
    <name evidence="1" type="ORF">CHRIB12_LOCUS13670</name>
</gene>
<dbReference type="EMBL" id="CAGKOT010000031">
    <property type="protein sequence ID" value="CAB5372686.1"/>
    <property type="molecule type" value="Genomic_DNA"/>
</dbReference>
<dbReference type="Proteomes" id="UP000684084">
    <property type="component" value="Unassembled WGS sequence"/>
</dbReference>
<organism evidence="1 2">
    <name type="scientific">Rhizophagus irregularis</name>
    <dbReference type="NCBI Taxonomy" id="588596"/>
    <lineage>
        <taxon>Eukaryota</taxon>
        <taxon>Fungi</taxon>
        <taxon>Fungi incertae sedis</taxon>
        <taxon>Mucoromycota</taxon>
        <taxon>Glomeromycotina</taxon>
        <taxon>Glomeromycetes</taxon>
        <taxon>Glomerales</taxon>
        <taxon>Glomeraceae</taxon>
        <taxon>Rhizophagus</taxon>
    </lineage>
</organism>
<name>A0A915ZDX0_9GLOM</name>
<protein>
    <submittedName>
        <fullName evidence="1">Uncharacterized protein</fullName>
    </submittedName>
</protein>